<gene>
    <name evidence="2" type="ORF">PRZ48_010514</name>
</gene>
<protein>
    <submittedName>
        <fullName evidence="2">Uncharacterized protein</fullName>
    </submittedName>
</protein>
<evidence type="ECO:0000313" key="2">
    <source>
        <dbReference type="EMBL" id="KAK4497859.1"/>
    </source>
</evidence>
<proteinExistence type="predicted"/>
<dbReference type="EMBL" id="JAXOVC010000008">
    <property type="protein sequence ID" value="KAK4497859.1"/>
    <property type="molecule type" value="Genomic_DNA"/>
</dbReference>
<keyword evidence="3" id="KW-1185">Reference proteome</keyword>
<dbReference type="PANTHER" id="PTHR38111">
    <property type="entry name" value="ZN(2)-C6 FUNGAL-TYPE DOMAIN-CONTAINING PROTEIN-RELATED"/>
    <property type="match status" value="1"/>
</dbReference>
<comment type="caution">
    <text evidence="2">The sequence shown here is derived from an EMBL/GenBank/DDBJ whole genome shotgun (WGS) entry which is preliminary data.</text>
</comment>
<dbReference type="InterPro" id="IPR053178">
    <property type="entry name" value="Osmoadaptation_assoc"/>
</dbReference>
<dbReference type="Proteomes" id="UP001305779">
    <property type="component" value="Unassembled WGS sequence"/>
</dbReference>
<evidence type="ECO:0000313" key="3">
    <source>
        <dbReference type="Proteomes" id="UP001305779"/>
    </source>
</evidence>
<feature type="region of interest" description="Disordered" evidence="1">
    <location>
        <begin position="1"/>
        <end position="31"/>
    </location>
</feature>
<organism evidence="2 3">
    <name type="scientific">Zasmidium cellare</name>
    <name type="common">Wine cellar mold</name>
    <name type="synonym">Racodium cellare</name>
    <dbReference type="NCBI Taxonomy" id="395010"/>
    <lineage>
        <taxon>Eukaryota</taxon>
        <taxon>Fungi</taxon>
        <taxon>Dikarya</taxon>
        <taxon>Ascomycota</taxon>
        <taxon>Pezizomycotina</taxon>
        <taxon>Dothideomycetes</taxon>
        <taxon>Dothideomycetidae</taxon>
        <taxon>Mycosphaerellales</taxon>
        <taxon>Mycosphaerellaceae</taxon>
        <taxon>Zasmidium</taxon>
    </lineage>
</organism>
<feature type="compositionally biased region" description="Basic and acidic residues" evidence="1">
    <location>
        <begin position="19"/>
        <end position="28"/>
    </location>
</feature>
<name>A0ABR0E8V2_ZASCE</name>
<sequence length="502" mass="55797">MGISPTTSRYLYGQGLGMQEHRPQKDSSSKATTRLLDDVLIEIVDVNGYDSESHPTDRRMKHDIVTDASHAQLEDGEQCLTVSDRKPSPCKHPQPWELAELRSPGLERVSVRAAFAQIYYPKSKTPATSTFRAVIQQDADIRSNRALSHAMDAVCLAEVGHANQNQAYIHGGAQHYQCALGMFRRQLQFAINDQKFGSDLMATCHALMFCQRFAVFGNGDNGSYMHMKGLGNMMSARGLDSFTSEFDKLLLEDYQHYALRLGMMHRRPVHTGLEKAWAKRERSSAGPRYFPQMCSLAFHLPGLLEACDHACAEIKAESIQGRAGACARATELMAELGGLETTLQSWLQNWYSSMEALPYRPVPSRSFLFLKRHMSDKLLDTFPSVLAFPSFASAATHSRFWACLLLIRSTSAELCSAVLPDGKPLATHFHNVTECADDLCLSMAYLCGAEHHGLAGPASVTGHLTVAFEWYRKIQNRDKMDWCIAIADVVKARGLSSPNLVT</sequence>
<evidence type="ECO:0000256" key="1">
    <source>
        <dbReference type="SAM" id="MobiDB-lite"/>
    </source>
</evidence>
<accession>A0ABR0E8V2</accession>
<reference evidence="2 3" key="1">
    <citation type="journal article" date="2023" name="G3 (Bethesda)">
        <title>A chromosome-level genome assembly of Zasmidium syzygii isolated from banana leaves.</title>
        <authorList>
            <person name="van Westerhoven A.C."/>
            <person name="Mehrabi R."/>
            <person name="Talebi R."/>
            <person name="Steentjes M.B.F."/>
            <person name="Corcolon B."/>
            <person name="Chong P.A."/>
            <person name="Kema G.H.J."/>
            <person name="Seidl M.F."/>
        </authorList>
    </citation>
    <scope>NUCLEOTIDE SEQUENCE [LARGE SCALE GENOMIC DNA]</scope>
    <source>
        <strain evidence="2 3">P124</strain>
    </source>
</reference>